<sequence length="128" mass="13889">MPPSIQAGGKSLSRKVWSIGECGASNGAKTAMMTITEMMTIGIQGTRAVRRGAASRRGHTMARHRDQRRWTTVRDGRSTIATACLPRHSVILSAAKDLMPFARGDEILRCAQDDSIHHANLILGSTYA</sequence>
<accession>A0A512NLY9</accession>
<proteinExistence type="predicted"/>
<evidence type="ECO:0000313" key="2">
    <source>
        <dbReference type="Proteomes" id="UP000321058"/>
    </source>
</evidence>
<keyword evidence="2" id="KW-1185">Reference proteome</keyword>
<gene>
    <name evidence="1" type="ORF">RSO01_71220</name>
</gene>
<comment type="caution">
    <text evidence="1">The sequence shown here is derived from an EMBL/GenBank/DDBJ whole genome shotgun (WGS) entry which is preliminary data.</text>
</comment>
<protein>
    <submittedName>
        <fullName evidence="1">Uncharacterized protein</fullName>
    </submittedName>
</protein>
<dbReference type="AlphaFoldDB" id="A0A512NLY9"/>
<dbReference type="Proteomes" id="UP000321058">
    <property type="component" value="Unassembled WGS sequence"/>
</dbReference>
<name>A0A512NLY9_9HYPH</name>
<organism evidence="1 2">
    <name type="scientific">Reyranella soli</name>
    <dbReference type="NCBI Taxonomy" id="1230389"/>
    <lineage>
        <taxon>Bacteria</taxon>
        <taxon>Pseudomonadati</taxon>
        <taxon>Pseudomonadota</taxon>
        <taxon>Alphaproteobacteria</taxon>
        <taxon>Hyphomicrobiales</taxon>
        <taxon>Reyranellaceae</taxon>
        <taxon>Reyranella</taxon>
    </lineage>
</organism>
<dbReference type="EMBL" id="BKAJ01000145">
    <property type="protein sequence ID" value="GEP59956.1"/>
    <property type="molecule type" value="Genomic_DNA"/>
</dbReference>
<reference evidence="1 2" key="1">
    <citation type="submission" date="2019-07" db="EMBL/GenBank/DDBJ databases">
        <title>Whole genome shotgun sequence of Reyranella soli NBRC 108950.</title>
        <authorList>
            <person name="Hosoyama A."/>
            <person name="Uohara A."/>
            <person name="Ohji S."/>
            <person name="Ichikawa N."/>
        </authorList>
    </citation>
    <scope>NUCLEOTIDE SEQUENCE [LARGE SCALE GENOMIC DNA]</scope>
    <source>
        <strain evidence="1 2">NBRC 108950</strain>
    </source>
</reference>
<evidence type="ECO:0000313" key="1">
    <source>
        <dbReference type="EMBL" id="GEP59956.1"/>
    </source>
</evidence>